<dbReference type="EMBL" id="FQVL01000016">
    <property type="protein sequence ID" value="SHF34766.1"/>
    <property type="molecule type" value="Genomic_DNA"/>
</dbReference>
<keyword evidence="2" id="KW-1185">Reference proteome</keyword>
<dbReference type="RefSeq" id="WP_073157708.1">
    <property type="nucleotide sequence ID" value="NZ_FQVL01000016.1"/>
</dbReference>
<proteinExistence type="predicted"/>
<reference evidence="1 2" key="1">
    <citation type="submission" date="2016-11" db="EMBL/GenBank/DDBJ databases">
        <authorList>
            <person name="Jaros S."/>
            <person name="Januszkiewicz K."/>
            <person name="Wedrychowicz H."/>
        </authorList>
    </citation>
    <scope>NUCLEOTIDE SEQUENCE [LARGE SCALE GENOMIC DNA]</scope>
    <source>
        <strain evidence="1 2">DSM 44666</strain>
    </source>
</reference>
<accession>A0A1M5AX95</accession>
<evidence type="ECO:0000313" key="1">
    <source>
        <dbReference type="EMBL" id="SHF34766.1"/>
    </source>
</evidence>
<dbReference type="STRING" id="112248.SAMN05444392_11651"/>
<dbReference type="Proteomes" id="UP000184476">
    <property type="component" value="Unassembled WGS sequence"/>
</dbReference>
<dbReference type="AlphaFoldDB" id="A0A1M5AX95"/>
<organism evidence="1 2">
    <name type="scientific">Seinonella peptonophila</name>
    <dbReference type="NCBI Taxonomy" id="112248"/>
    <lineage>
        <taxon>Bacteria</taxon>
        <taxon>Bacillati</taxon>
        <taxon>Bacillota</taxon>
        <taxon>Bacilli</taxon>
        <taxon>Bacillales</taxon>
        <taxon>Thermoactinomycetaceae</taxon>
        <taxon>Seinonella</taxon>
    </lineage>
</organism>
<sequence length="137" mass="16074">MEDKHINRVILRSLNEYQRTLMSQQEQIQKSEKPYRFSNALLKGELIWVEKAQALYNERTKSQSSKNLTKKMQDTRLLLKDLRSEPEGSVMGISGDYQQVQVLYKTTQGFILKIDGQHIWETEDLEKINLLFATLII</sequence>
<evidence type="ECO:0000313" key="2">
    <source>
        <dbReference type="Proteomes" id="UP000184476"/>
    </source>
</evidence>
<protein>
    <submittedName>
        <fullName evidence="1">Uncharacterized protein</fullName>
    </submittedName>
</protein>
<gene>
    <name evidence="1" type="ORF">SAMN05444392_11651</name>
</gene>
<name>A0A1M5AX95_9BACL</name>